<comment type="caution">
    <text evidence="7">The sequence shown here is derived from an EMBL/GenBank/DDBJ whole genome shotgun (WGS) entry which is preliminary data.</text>
</comment>
<dbReference type="PROSITE" id="PS51085">
    <property type="entry name" value="2FE2S_FER_2"/>
    <property type="match status" value="1"/>
</dbReference>
<keyword evidence="8" id="KW-1185">Reference proteome</keyword>
<dbReference type="InterPro" id="IPR036010">
    <property type="entry name" value="2Fe-2S_ferredoxin-like_sf"/>
</dbReference>
<dbReference type="InterPro" id="IPR002888">
    <property type="entry name" value="2Fe-2S-bd"/>
</dbReference>
<keyword evidence="3" id="KW-0560">Oxidoreductase</keyword>
<sequence length="158" mass="16787">MAILEGRFVINGVEKVLSFEADATLLQALRDGGFSEVKRGCDTGECGACAVVLNGDLVTSCKVYAASVVGSEILTAKGLGTVQKPHPIQQAFVDAGAIQCGFCTPGMVMATYALLSKKPDPTDEEIRRALDGNKCRCTGYVKIFDAVRLAAERMRDHG</sequence>
<evidence type="ECO:0000259" key="6">
    <source>
        <dbReference type="PROSITE" id="PS51085"/>
    </source>
</evidence>
<evidence type="ECO:0000256" key="1">
    <source>
        <dbReference type="ARBA" id="ARBA00022714"/>
    </source>
</evidence>
<organism evidence="7 8">
    <name type="scientific">Dethiosulfovibrio marinus</name>
    <dbReference type="NCBI Taxonomy" id="133532"/>
    <lineage>
        <taxon>Bacteria</taxon>
        <taxon>Thermotogati</taxon>
        <taxon>Synergistota</taxon>
        <taxon>Synergistia</taxon>
        <taxon>Synergistales</taxon>
        <taxon>Dethiosulfovibrionaceae</taxon>
        <taxon>Dethiosulfovibrio</taxon>
    </lineage>
</organism>
<keyword evidence="4" id="KW-0408">Iron</keyword>
<evidence type="ECO:0000256" key="3">
    <source>
        <dbReference type="ARBA" id="ARBA00023002"/>
    </source>
</evidence>
<dbReference type="PROSITE" id="PS00197">
    <property type="entry name" value="2FE2S_FER_1"/>
    <property type="match status" value="1"/>
</dbReference>
<dbReference type="Pfam" id="PF01799">
    <property type="entry name" value="Fer2_2"/>
    <property type="match status" value="1"/>
</dbReference>
<dbReference type="CDD" id="cd00207">
    <property type="entry name" value="fer2"/>
    <property type="match status" value="1"/>
</dbReference>
<dbReference type="SUPFAM" id="SSF54292">
    <property type="entry name" value="2Fe-2S ferredoxin-like"/>
    <property type="match status" value="1"/>
</dbReference>
<dbReference type="PANTHER" id="PTHR44379">
    <property type="entry name" value="OXIDOREDUCTASE WITH IRON-SULFUR SUBUNIT"/>
    <property type="match status" value="1"/>
</dbReference>
<evidence type="ECO:0000256" key="5">
    <source>
        <dbReference type="ARBA" id="ARBA00023014"/>
    </source>
</evidence>
<dbReference type="Gene3D" id="1.10.150.120">
    <property type="entry name" value="[2Fe-2S]-binding domain"/>
    <property type="match status" value="1"/>
</dbReference>
<accession>A0ABS9EJI2</accession>
<feature type="domain" description="2Fe-2S ferredoxin-type" evidence="6">
    <location>
        <begin position="4"/>
        <end position="79"/>
    </location>
</feature>
<dbReference type="InterPro" id="IPR001041">
    <property type="entry name" value="2Fe-2S_ferredoxin-type"/>
</dbReference>
<dbReference type="PANTHER" id="PTHR44379:SF5">
    <property type="entry name" value="OXIDOREDUCTASE WITH IRON-SULFUR SUBUNIT"/>
    <property type="match status" value="1"/>
</dbReference>
<dbReference type="InterPro" id="IPR012675">
    <property type="entry name" value="Beta-grasp_dom_sf"/>
</dbReference>
<evidence type="ECO:0000256" key="2">
    <source>
        <dbReference type="ARBA" id="ARBA00022723"/>
    </source>
</evidence>
<dbReference type="InterPro" id="IPR036884">
    <property type="entry name" value="2Fe-2S-bd_dom_sf"/>
</dbReference>
<evidence type="ECO:0000256" key="4">
    <source>
        <dbReference type="ARBA" id="ARBA00023004"/>
    </source>
</evidence>
<dbReference type="InterPro" id="IPR006058">
    <property type="entry name" value="2Fe2S_fd_BS"/>
</dbReference>
<keyword evidence="5" id="KW-0411">Iron-sulfur</keyword>
<reference evidence="7 8" key="1">
    <citation type="submission" date="2022-01" db="EMBL/GenBank/DDBJ databases">
        <title>Dethiosulfovibrio faecalis sp. nov., a novel proteolytic, non-sulfur-reducing bacterium isolated from a marine aquaculture solid waste bioreactor.</title>
        <authorList>
            <person name="Grabowski S."/>
            <person name="Apolinario E."/>
            <person name="Schneider N."/>
            <person name="Marshall C.W."/>
            <person name="Sowers K.R."/>
        </authorList>
    </citation>
    <scope>NUCLEOTIDE SEQUENCE [LARGE SCALE GENOMIC DNA]</scope>
    <source>
        <strain evidence="7 8">DSM 12537</strain>
    </source>
</reference>
<gene>
    <name evidence="7" type="ORF">L2W38_00805</name>
</gene>
<name>A0ABS9EJI2_9BACT</name>
<proteinExistence type="predicted"/>
<dbReference type="Gene3D" id="3.10.20.30">
    <property type="match status" value="1"/>
</dbReference>
<dbReference type="SUPFAM" id="SSF47741">
    <property type="entry name" value="CO dehydrogenase ISP C-domain like"/>
    <property type="match status" value="1"/>
</dbReference>
<dbReference type="Pfam" id="PF00111">
    <property type="entry name" value="Fer2"/>
    <property type="match status" value="1"/>
</dbReference>
<dbReference type="EMBL" id="JAKGUD010000001">
    <property type="protein sequence ID" value="MCF4141358.1"/>
    <property type="molecule type" value="Genomic_DNA"/>
</dbReference>
<keyword evidence="2" id="KW-0479">Metal-binding</keyword>
<dbReference type="Proteomes" id="UP001200430">
    <property type="component" value="Unassembled WGS sequence"/>
</dbReference>
<evidence type="ECO:0000313" key="7">
    <source>
        <dbReference type="EMBL" id="MCF4141358.1"/>
    </source>
</evidence>
<keyword evidence="1" id="KW-0001">2Fe-2S</keyword>
<protein>
    <submittedName>
        <fullName evidence="7">(2Fe-2S)-binding protein</fullName>
    </submittedName>
</protein>
<dbReference type="InterPro" id="IPR051452">
    <property type="entry name" value="Diverse_Oxidoreductases"/>
</dbReference>
<evidence type="ECO:0000313" key="8">
    <source>
        <dbReference type="Proteomes" id="UP001200430"/>
    </source>
</evidence>